<evidence type="ECO:0000313" key="1">
    <source>
        <dbReference type="EMBL" id="KAJ8014045.1"/>
    </source>
</evidence>
<keyword evidence="2" id="KW-1185">Reference proteome</keyword>
<sequence length="210" mass="23845">MIGLKQKITFTAKQTTSTVRYDTSTVQCAFLNTIYQGLSEKHEDLRRELKPFLSDRTVSDELLLRQIIQTTNEECERKRRLGRSSIRKVAQAHRTQAEPEKTDDNESKDKTIQRLNAQIEALTETVTSLTQRAPAQTPEQPQPIVCQYPSDKAAPQRKQRPYGCTQCVEQGLPTCSHCFACGEEGHRAMGCLKKPKQQGNGPRSRQRDNL</sequence>
<organism evidence="1 2">
    <name type="scientific">Dallia pectoralis</name>
    <name type="common">Alaska blackfish</name>
    <dbReference type="NCBI Taxonomy" id="75939"/>
    <lineage>
        <taxon>Eukaryota</taxon>
        <taxon>Metazoa</taxon>
        <taxon>Chordata</taxon>
        <taxon>Craniata</taxon>
        <taxon>Vertebrata</taxon>
        <taxon>Euteleostomi</taxon>
        <taxon>Actinopterygii</taxon>
        <taxon>Neopterygii</taxon>
        <taxon>Teleostei</taxon>
        <taxon>Protacanthopterygii</taxon>
        <taxon>Esociformes</taxon>
        <taxon>Umbridae</taxon>
        <taxon>Dallia</taxon>
    </lineage>
</organism>
<dbReference type="EMBL" id="CM055730">
    <property type="protein sequence ID" value="KAJ8014045.1"/>
    <property type="molecule type" value="Genomic_DNA"/>
</dbReference>
<evidence type="ECO:0000313" key="2">
    <source>
        <dbReference type="Proteomes" id="UP001157502"/>
    </source>
</evidence>
<accession>A0ACC2HEB5</accession>
<reference evidence="1" key="1">
    <citation type="submission" date="2021-05" db="EMBL/GenBank/DDBJ databases">
        <authorList>
            <person name="Pan Q."/>
            <person name="Jouanno E."/>
            <person name="Zahm M."/>
            <person name="Klopp C."/>
            <person name="Cabau C."/>
            <person name="Louis A."/>
            <person name="Berthelot C."/>
            <person name="Parey E."/>
            <person name="Roest Crollius H."/>
            <person name="Montfort J."/>
            <person name="Robinson-Rechavi M."/>
            <person name="Bouchez O."/>
            <person name="Lampietro C."/>
            <person name="Lopez Roques C."/>
            <person name="Donnadieu C."/>
            <person name="Postlethwait J."/>
            <person name="Bobe J."/>
            <person name="Dillon D."/>
            <person name="Chandos A."/>
            <person name="von Hippel F."/>
            <person name="Guiguen Y."/>
        </authorList>
    </citation>
    <scope>NUCLEOTIDE SEQUENCE</scope>
    <source>
        <strain evidence="1">YG-Jan2019</strain>
    </source>
</reference>
<protein>
    <submittedName>
        <fullName evidence="1">Uncharacterized protein</fullName>
    </submittedName>
</protein>
<name>A0ACC2HEB5_DALPE</name>
<proteinExistence type="predicted"/>
<comment type="caution">
    <text evidence="1">The sequence shown here is derived from an EMBL/GenBank/DDBJ whole genome shotgun (WGS) entry which is preliminary data.</text>
</comment>
<dbReference type="Proteomes" id="UP001157502">
    <property type="component" value="Chromosome 3"/>
</dbReference>
<gene>
    <name evidence="1" type="ORF">DPEC_G00036170</name>
</gene>